<reference evidence="1" key="2">
    <citation type="submission" date="2025-09" db="UniProtKB">
        <authorList>
            <consortium name="Ensembl"/>
        </authorList>
    </citation>
    <scope>IDENTIFICATION</scope>
</reference>
<proteinExistence type="predicted"/>
<evidence type="ECO:0000313" key="1">
    <source>
        <dbReference type="Ensembl" id="ENSNPEP00000018579.1"/>
    </source>
</evidence>
<dbReference type="GO" id="GO:0098609">
    <property type="term" value="P:cell-cell adhesion"/>
    <property type="evidence" value="ECO:0007669"/>
    <property type="project" value="InterPro"/>
</dbReference>
<dbReference type="Proteomes" id="UP000694420">
    <property type="component" value="Unplaced"/>
</dbReference>
<dbReference type="PANTHER" id="PTHR15989">
    <property type="entry name" value="VEZATIN"/>
    <property type="match status" value="1"/>
</dbReference>
<dbReference type="Ensembl" id="ENSNPET00000019055.1">
    <property type="protein sequence ID" value="ENSNPEP00000018579.1"/>
    <property type="gene ID" value="ENSNPEG00000013849.1"/>
</dbReference>
<dbReference type="PANTHER" id="PTHR15989:SF5">
    <property type="entry name" value="VEZATIN"/>
    <property type="match status" value="1"/>
</dbReference>
<keyword evidence="2" id="KW-1185">Reference proteome</keyword>
<reference evidence="1" key="1">
    <citation type="submission" date="2025-08" db="UniProtKB">
        <authorList>
            <consortium name="Ensembl"/>
        </authorList>
    </citation>
    <scope>IDENTIFICATION</scope>
</reference>
<organism evidence="1 2">
    <name type="scientific">Nothoprocta perdicaria</name>
    <name type="common">Chilean tinamou</name>
    <name type="synonym">Crypturus perdicarius</name>
    <dbReference type="NCBI Taxonomy" id="30464"/>
    <lineage>
        <taxon>Eukaryota</taxon>
        <taxon>Metazoa</taxon>
        <taxon>Chordata</taxon>
        <taxon>Craniata</taxon>
        <taxon>Vertebrata</taxon>
        <taxon>Euteleostomi</taxon>
        <taxon>Archelosauria</taxon>
        <taxon>Archosauria</taxon>
        <taxon>Dinosauria</taxon>
        <taxon>Saurischia</taxon>
        <taxon>Theropoda</taxon>
        <taxon>Coelurosauria</taxon>
        <taxon>Aves</taxon>
        <taxon>Palaeognathae</taxon>
        <taxon>Tinamiformes</taxon>
        <taxon>Tinamidae</taxon>
        <taxon>Nothoprocta</taxon>
    </lineage>
</organism>
<protein>
    <submittedName>
        <fullName evidence="1">Uncharacterized protein</fullName>
    </submittedName>
</protein>
<sequence>MSGALCLVLAPQYQRDEELMEQNSPLYQYLQDLGHTDFEVCSAVSQKAEPCAAGGGQQEWTTRAAQQQGILSKLAEVFRSWFPFPQYKKNDDILHRLVRHKSVYVGVDPKGEGVNIR</sequence>
<dbReference type="GO" id="GO:0005886">
    <property type="term" value="C:plasma membrane"/>
    <property type="evidence" value="ECO:0007669"/>
    <property type="project" value="TreeGrafter"/>
</dbReference>
<dbReference type="AlphaFoldDB" id="A0A8C7EGI2"/>
<name>A0A8C7EGI2_NOTPE</name>
<evidence type="ECO:0000313" key="2">
    <source>
        <dbReference type="Proteomes" id="UP000694420"/>
    </source>
</evidence>
<accession>A0A8C7EGI2</accession>
<dbReference type="InterPro" id="IPR026858">
    <property type="entry name" value="Vezatin"/>
</dbReference>